<name>A0ABQ5KXJ3_9EUKA</name>
<organism evidence="1 2">
    <name type="scientific">Aduncisulcus paluster</name>
    <dbReference type="NCBI Taxonomy" id="2918883"/>
    <lineage>
        <taxon>Eukaryota</taxon>
        <taxon>Metamonada</taxon>
        <taxon>Carpediemonas-like organisms</taxon>
        <taxon>Aduncisulcus</taxon>
    </lineage>
</organism>
<dbReference type="SUPFAM" id="SSF48452">
    <property type="entry name" value="TPR-like"/>
    <property type="match status" value="1"/>
</dbReference>
<protein>
    <recommendedName>
        <fullName evidence="3">Tetratricopeptide repeat protein 5 OB fold domain-containing protein</fullName>
    </recommendedName>
</protein>
<evidence type="ECO:0008006" key="3">
    <source>
        <dbReference type="Google" id="ProtNLM"/>
    </source>
</evidence>
<accession>A0ABQ5KXJ3</accession>
<evidence type="ECO:0000313" key="1">
    <source>
        <dbReference type="EMBL" id="GKT36766.1"/>
    </source>
</evidence>
<dbReference type="Gene3D" id="1.25.40.10">
    <property type="entry name" value="Tetratricopeptide repeat domain"/>
    <property type="match status" value="1"/>
</dbReference>
<evidence type="ECO:0000313" key="2">
    <source>
        <dbReference type="Proteomes" id="UP001057375"/>
    </source>
</evidence>
<dbReference type="EMBL" id="BQXS01011297">
    <property type="protein sequence ID" value="GKT36766.1"/>
    <property type="molecule type" value="Genomic_DNA"/>
</dbReference>
<dbReference type="Proteomes" id="UP001057375">
    <property type="component" value="Unassembled WGS sequence"/>
</dbReference>
<dbReference type="InterPro" id="IPR011990">
    <property type="entry name" value="TPR-like_helical_dom_sf"/>
</dbReference>
<reference evidence="1" key="1">
    <citation type="submission" date="2022-03" db="EMBL/GenBank/DDBJ databases">
        <title>Draft genome sequence of Aduncisulcus paluster, a free-living microaerophilic Fornicata.</title>
        <authorList>
            <person name="Yuyama I."/>
            <person name="Kume K."/>
            <person name="Tamura T."/>
            <person name="Inagaki Y."/>
            <person name="Hashimoto T."/>
        </authorList>
    </citation>
    <scope>NUCLEOTIDE SEQUENCE</scope>
    <source>
        <strain evidence="1">NY0171</strain>
    </source>
</reference>
<comment type="caution">
    <text evidence="1">The sequence shown here is derived from an EMBL/GenBank/DDBJ whole genome shotgun (WGS) entry which is preliminary data.</text>
</comment>
<proteinExistence type="predicted"/>
<keyword evidence="2" id="KW-1185">Reference proteome</keyword>
<gene>
    <name evidence="1" type="ORF">ADUPG1_009670</name>
</gene>
<sequence>MEFRRDELIKLLNEIKFIEEFLFFESEKIKKEKLQSQYKKIAPLIIKPAEDTSLTDKIELFTACSVAFSCIESKYQSAKQAAEKVLRLSQKYPAPWVILAKIHLSERNPMVYNDIDQGIKSYENLSKSISDDEDISPILFDPLNLFELLIMKSQALRYIPSPCPSQESPLSLSLSEAKKATLLMPKDGRGYYQQALALTFQIINNPTHASTVSIKKKAISLYSIAEHCFGTMEMLLCPCTILKKSSSEERETDTKCDCHVLYPDMYYNRGVLHHFTLELSKAYYDFQRAYEIDRSFETAKNAAVGLLESMKHFKALMTVPLVSSHIPKAKTFKLKKKVKHEVSSIIALKHGANIGDRIRLRTLQTKPSNIPSLTACVDCSGKICVFVQWGGNITPAGKDIVISNPIFTPLEFHTEKISVKGILGVIGRDSE</sequence>